<protein>
    <submittedName>
        <fullName evidence="2">Uncharacterized protein</fullName>
    </submittedName>
</protein>
<keyword evidence="1" id="KW-0732">Signal</keyword>
<evidence type="ECO:0000256" key="1">
    <source>
        <dbReference type="SAM" id="SignalP"/>
    </source>
</evidence>
<dbReference type="Proteomes" id="UP000287361">
    <property type="component" value="Unassembled WGS sequence"/>
</dbReference>
<proteinExistence type="predicted"/>
<gene>
    <name evidence="2" type="ORF">KGMB03357_16480</name>
</gene>
<comment type="caution">
    <text evidence="2">The sequence shown here is derived from an EMBL/GenBank/DDBJ whole genome shotgun (WGS) entry which is preliminary data.</text>
</comment>
<keyword evidence="3" id="KW-1185">Reference proteome</keyword>
<dbReference type="OrthoDB" id="9920396at2"/>
<dbReference type="AlphaFoldDB" id="A0A401LEI4"/>
<feature type="chain" id="PRO_5019559557" evidence="1">
    <location>
        <begin position="22"/>
        <end position="234"/>
    </location>
</feature>
<dbReference type="EMBL" id="BHVZ01000004">
    <property type="protein sequence ID" value="GCB29987.1"/>
    <property type="molecule type" value="Genomic_DNA"/>
</dbReference>
<name>A0A401LEI4_9FIRM</name>
<accession>A0A401LEI4</accession>
<feature type="signal peptide" evidence="1">
    <location>
        <begin position="1"/>
        <end position="21"/>
    </location>
</feature>
<reference evidence="2 3" key="1">
    <citation type="submission" date="2018-10" db="EMBL/GenBank/DDBJ databases">
        <title>Draft Genome Sequence of Anaerotignum sp. KCTC 15736.</title>
        <authorList>
            <person name="Choi S.H."/>
            <person name="Kim J.S."/>
            <person name="Kang S.W."/>
            <person name="Lee J.S."/>
            <person name="Park S.H."/>
        </authorList>
    </citation>
    <scope>NUCLEOTIDE SEQUENCE [LARGE SCALE GENOMIC DNA]</scope>
    <source>
        <strain evidence="2 3">KCTC 15736</strain>
    </source>
</reference>
<evidence type="ECO:0000313" key="3">
    <source>
        <dbReference type="Proteomes" id="UP000287361"/>
    </source>
</evidence>
<organism evidence="2 3">
    <name type="scientific">Anaerotignum faecicola</name>
    <dbReference type="NCBI Taxonomy" id="2358141"/>
    <lineage>
        <taxon>Bacteria</taxon>
        <taxon>Bacillati</taxon>
        <taxon>Bacillota</taxon>
        <taxon>Clostridia</taxon>
        <taxon>Lachnospirales</taxon>
        <taxon>Anaerotignaceae</taxon>
        <taxon>Anaerotignum</taxon>
    </lineage>
</organism>
<sequence>MKRLVYLVFAFILTVPMSAYAATAETSTFAAQKENEYSQEYYDKIIEELSNEYGLEIRQGMPNDIDGKTTQLLNNQTKENKQLTPDEFEKFLREELEKISLHNQKVKEKYEETGDSLEKAQWFPCGENSNQARMKSCIIDKKYKGGLNDNTVKGHLEGIIDNSYGYWTFNQVDATSATWMTLNSTYNSKTYTNKFIDGRRTSAVTYNGYVYYATGNFTVYDVKEYVEYYASEGA</sequence>
<evidence type="ECO:0000313" key="2">
    <source>
        <dbReference type="EMBL" id="GCB29987.1"/>
    </source>
</evidence>